<dbReference type="PROSITE" id="PS00430">
    <property type="entry name" value="TONB_DEPENDENT_REC_1"/>
    <property type="match status" value="1"/>
</dbReference>
<name>A0A6C2UCL4_PONDE</name>
<feature type="signal peptide" evidence="1">
    <location>
        <begin position="1"/>
        <end position="18"/>
    </location>
</feature>
<dbReference type="InterPro" id="IPR010916">
    <property type="entry name" value="TonB_box_CS"/>
</dbReference>
<evidence type="ECO:0000313" key="3">
    <source>
        <dbReference type="EMBL" id="VGO17649.1"/>
    </source>
</evidence>
<dbReference type="Proteomes" id="UP000366872">
    <property type="component" value="Unassembled WGS sequence"/>
</dbReference>
<sequence length="218" mass="24399">MKKLLTVLLLGVATAAFAEEGWTPLFNGKDFTGWTFDTLDKAAPETIWSVKDDTVVVMGKGKPNGVMRTEKSYSNYELEFQWRWPDTGGNSGCLIHCTDPRLMSVWPKSMEVQLMKDNAGDFWVIGETIEVQPEQIAKGKNNQPSRRRLNLVDGAEKPSGEWNQMRIVAKDNTVEVFVNGTLVNKGWNMSVSEGAICLQAERANIEFRNIRIKAMPAG</sequence>
<dbReference type="EMBL" id="CAAHFG010000005">
    <property type="protein sequence ID" value="VGO17649.1"/>
    <property type="molecule type" value="Genomic_DNA"/>
</dbReference>
<organism evidence="3 4">
    <name type="scientific">Pontiella desulfatans</name>
    <dbReference type="NCBI Taxonomy" id="2750659"/>
    <lineage>
        <taxon>Bacteria</taxon>
        <taxon>Pseudomonadati</taxon>
        <taxon>Kiritimatiellota</taxon>
        <taxon>Kiritimatiellia</taxon>
        <taxon>Kiritimatiellales</taxon>
        <taxon>Pontiellaceae</taxon>
        <taxon>Pontiella</taxon>
    </lineage>
</organism>
<protein>
    <recommendedName>
        <fullName evidence="2">3-keto-alpha-glucoside-1,2-lyase/3-keto-2-hydroxy-glucal hydratase domain-containing protein</fullName>
    </recommendedName>
</protein>
<keyword evidence="4" id="KW-1185">Reference proteome</keyword>
<dbReference type="InterPro" id="IPR010496">
    <property type="entry name" value="AL/BT2_dom"/>
</dbReference>
<evidence type="ECO:0000313" key="4">
    <source>
        <dbReference type="Proteomes" id="UP000366872"/>
    </source>
</evidence>
<reference evidence="3 4" key="1">
    <citation type="submission" date="2019-04" db="EMBL/GenBank/DDBJ databases">
        <authorList>
            <person name="Van Vliet M D."/>
        </authorList>
    </citation>
    <scope>NUCLEOTIDE SEQUENCE [LARGE SCALE GENOMIC DNA]</scope>
    <source>
        <strain evidence="3 4">F1</strain>
    </source>
</reference>
<evidence type="ECO:0000259" key="2">
    <source>
        <dbReference type="Pfam" id="PF06439"/>
    </source>
</evidence>
<feature type="chain" id="PRO_5025643960" description="3-keto-alpha-glucoside-1,2-lyase/3-keto-2-hydroxy-glucal hydratase domain-containing protein" evidence="1">
    <location>
        <begin position="19"/>
        <end position="218"/>
    </location>
</feature>
<proteinExistence type="predicted"/>
<keyword evidence="1" id="KW-0732">Signal</keyword>
<dbReference type="AlphaFoldDB" id="A0A6C2UCL4"/>
<accession>A0A6C2UCL4</accession>
<gene>
    <name evidence="3" type="ORF">PDESU_06250</name>
</gene>
<feature type="domain" description="3-keto-alpha-glucoside-1,2-lyase/3-keto-2-hydroxy-glucal hydratase" evidence="2">
    <location>
        <begin position="21"/>
        <end position="213"/>
    </location>
</feature>
<dbReference type="Pfam" id="PF06439">
    <property type="entry name" value="3keto-disac_hyd"/>
    <property type="match status" value="1"/>
</dbReference>
<dbReference type="RefSeq" id="WP_168442710.1">
    <property type="nucleotide sequence ID" value="NZ_CAAHFG010000005.1"/>
</dbReference>
<dbReference type="Gene3D" id="2.60.120.560">
    <property type="entry name" value="Exo-inulinase, domain 1"/>
    <property type="match status" value="1"/>
</dbReference>
<dbReference type="GO" id="GO:0016787">
    <property type="term" value="F:hydrolase activity"/>
    <property type="evidence" value="ECO:0007669"/>
    <property type="project" value="InterPro"/>
</dbReference>
<evidence type="ECO:0000256" key="1">
    <source>
        <dbReference type="SAM" id="SignalP"/>
    </source>
</evidence>